<dbReference type="GO" id="GO:0005886">
    <property type="term" value="C:plasma membrane"/>
    <property type="evidence" value="ECO:0007669"/>
    <property type="project" value="UniProtKB-SubCell"/>
</dbReference>
<evidence type="ECO:0000256" key="10">
    <source>
        <dbReference type="RuleBase" id="RU366002"/>
    </source>
</evidence>
<evidence type="ECO:0000256" key="3">
    <source>
        <dbReference type="ARBA" id="ARBA00022475"/>
    </source>
</evidence>
<keyword evidence="9 10" id="KW-0739">Sodium transport</keyword>
<dbReference type="Proteomes" id="UP000605361">
    <property type="component" value="Unassembled WGS sequence"/>
</dbReference>
<feature type="transmembrane region" description="Helical" evidence="10">
    <location>
        <begin position="54"/>
        <end position="76"/>
    </location>
</feature>
<feature type="coiled-coil region" evidence="11">
    <location>
        <begin position="405"/>
        <end position="432"/>
    </location>
</feature>
<feature type="transmembrane region" description="Helical" evidence="10">
    <location>
        <begin position="112"/>
        <end position="132"/>
    </location>
</feature>
<dbReference type="PANTHER" id="PTHR10110">
    <property type="entry name" value="SODIUM/HYDROGEN EXCHANGER"/>
    <property type="match status" value="1"/>
</dbReference>
<evidence type="ECO:0000256" key="6">
    <source>
        <dbReference type="ARBA" id="ARBA00023053"/>
    </source>
</evidence>
<feature type="transmembrane region" description="Helical" evidence="10">
    <location>
        <begin position="373"/>
        <end position="396"/>
    </location>
</feature>
<reference evidence="13" key="1">
    <citation type="submission" date="2020-11" db="EMBL/GenBank/DDBJ databases">
        <title>Whole-genome analyses of Nonomuraea sp. K274.</title>
        <authorList>
            <person name="Veyisoglu A."/>
        </authorList>
    </citation>
    <scope>NUCLEOTIDE SEQUENCE</scope>
    <source>
        <strain evidence="13">K274</strain>
    </source>
</reference>
<feature type="domain" description="Cation/H+ exchanger transmembrane" evidence="12">
    <location>
        <begin position="18"/>
        <end position="396"/>
    </location>
</feature>
<keyword evidence="14" id="KW-1185">Reference proteome</keyword>
<protein>
    <submittedName>
        <fullName evidence="13">Na+/H+ antiporter</fullName>
    </submittedName>
</protein>
<dbReference type="PANTHER" id="PTHR10110:SF86">
    <property type="entry name" value="SODIUM_HYDROGEN EXCHANGER 7"/>
    <property type="match status" value="1"/>
</dbReference>
<evidence type="ECO:0000313" key="14">
    <source>
        <dbReference type="Proteomes" id="UP000605361"/>
    </source>
</evidence>
<keyword evidence="4 10" id="KW-0812">Transmembrane</keyword>
<dbReference type="EMBL" id="JADOGI010000121">
    <property type="protein sequence ID" value="MBF8190401.1"/>
    <property type="molecule type" value="Genomic_DNA"/>
</dbReference>
<dbReference type="InterPro" id="IPR004705">
    <property type="entry name" value="Cation/H_exchanger_CPA1_bac"/>
</dbReference>
<feature type="transmembrane region" description="Helical" evidence="10">
    <location>
        <begin position="6"/>
        <end position="23"/>
    </location>
</feature>
<name>A0A931F3S3_9ACTN</name>
<dbReference type="Pfam" id="PF00999">
    <property type="entry name" value="Na_H_Exchanger"/>
    <property type="match status" value="1"/>
</dbReference>
<evidence type="ECO:0000256" key="11">
    <source>
        <dbReference type="SAM" id="Coils"/>
    </source>
</evidence>
<dbReference type="NCBIfam" id="TIGR00831">
    <property type="entry name" value="a_cpa1"/>
    <property type="match status" value="1"/>
</dbReference>
<keyword evidence="10" id="KW-0050">Antiport</keyword>
<feature type="transmembrane region" description="Helical" evidence="10">
    <location>
        <begin position="30"/>
        <end position="48"/>
    </location>
</feature>
<keyword evidence="5 10" id="KW-1133">Transmembrane helix</keyword>
<evidence type="ECO:0000256" key="8">
    <source>
        <dbReference type="ARBA" id="ARBA00023136"/>
    </source>
</evidence>
<evidence type="ECO:0000256" key="9">
    <source>
        <dbReference type="ARBA" id="ARBA00023201"/>
    </source>
</evidence>
<comment type="similarity">
    <text evidence="10">Belongs to the monovalent cation:proton antiporter 1 (CPA1) transporter (TC 2.A.36) family.</text>
</comment>
<keyword evidence="11" id="KW-0175">Coiled coil</keyword>
<keyword evidence="2 10" id="KW-0813">Transport</keyword>
<comment type="subcellular location">
    <subcellularLocation>
        <location evidence="1 10">Cell membrane</location>
        <topology evidence="1 10">Multi-pass membrane protein</topology>
    </subcellularLocation>
</comment>
<dbReference type="InterPro" id="IPR018422">
    <property type="entry name" value="Cation/H_exchanger_CPA1"/>
</dbReference>
<evidence type="ECO:0000256" key="5">
    <source>
        <dbReference type="ARBA" id="ARBA00022989"/>
    </source>
</evidence>
<evidence type="ECO:0000313" key="13">
    <source>
        <dbReference type="EMBL" id="MBF8190401.1"/>
    </source>
</evidence>
<evidence type="ECO:0000256" key="7">
    <source>
        <dbReference type="ARBA" id="ARBA00023065"/>
    </source>
</evidence>
<comment type="caution">
    <text evidence="13">The sequence shown here is derived from an EMBL/GenBank/DDBJ whole genome shotgun (WGS) entry which is preliminary data.</text>
</comment>
<dbReference type="GO" id="GO:0015386">
    <property type="term" value="F:potassium:proton antiporter activity"/>
    <property type="evidence" value="ECO:0007669"/>
    <property type="project" value="TreeGrafter"/>
</dbReference>
<feature type="transmembrane region" description="Helical" evidence="10">
    <location>
        <begin position="83"/>
        <end position="106"/>
    </location>
</feature>
<keyword evidence="7 10" id="KW-0406">Ion transport</keyword>
<gene>
    <name evidence="13" type="ORF">ITP53_32760</name>
</gene>
<dbReference type="RefSeq" id="WP_195899326.1">
    <property type="nucleotide sequence ID" value="NZ_JADOGI010000121.1"/>
</dbReference>
<dbReference type="Gene3D" id="6.10.140.1330">
    <property type="match status" value="1"/>
</dbReference>
<feature type="transmembrane region" description="Helical" evidence="10">
    <location>
        <begin position="182"/>
        <end position="204"/>
    </location>
</feature>
<keyword evidence="6 10" id="KW-0915">Sodium</keyword>
<dbReference type="GO" id="GO:0051453">
    <property type="term" value="P:regulation of intracellular pH"/>
    <property type="evidence" value="ECO:0007669"/>
    <property type="project" value="TreeGrafter"/>
</dbReference>
<feature type="transmembrane region" description="Helical" evidence="10">
    <location>
        <begin position="342"/>
        <end position="361"/>
    </location>
</feature>
<keyword evidence="3 10" id="KW-1003">Cell membrane</keyword>
<dbReference type="InterPro" id="IPR006153">
    <property type="entry name" value="Cation/H_exchanger_TM"/>
</dbReference>
<dbReference type="AlphaFoldDB" id="A0A931F3S3"/>
<evidence type="ECO:0000256" key="4">
    <source>
        <dbReference type="ARBA" id="ARBA00022692"/>
    </source>
</evidence>
<keyword evidence="8 10" id="KW-0472">Membrane</keyword>
<comment type="function">
    <text evidence="10">Na(+)/H(+) antiporter that extrudes sodium in exchange for external protons.</text>
</comment>
<evidence type="ECO:0000256" key="2">
    <source>
        <dbReference type="ARBA" id="ARBA00022448"/>
    </source>
</evidence>
<sequence>MSPTLGLQLLVVAAGAVGVAAVARRVGWPAPLLLVVAGLVVSPVVPAVPLEPELVLFVFLPPLLYSAALDSSYLRLRDVKRPVALLSIGLVLFTTAVVGLVVHLLLPGLPLALAFALGAIIAPPDAVAAVAVGRRLGLPRRSLTILIGESLFNDATALTAYRVALGAFTGGTVDLLDSTGQFLFAAVGGVAIGLALAFAFAWLFERTRDSLVENTLMLLIPFAAFLAAESVHASGVIAVVIVGLYLGNRMHLRGYGTRLVSGAVWKVTDFFLEAIVFALIGLQLVTVIEGISGFGAWQVAGYAVAVLAVTILSRFVWVFAVTSLMTVLSRGARLAPTRQQSVILGWAGMRGVVSLAAAFALPPGILPRDRAMLLFLTFTTVIGTLLIQGTTFPALIRRLGVSSAQEQYEDRLAEAAAQQAALEAGLAELERLTGEQEGEPDEIQRQVIEQLREKSWRRSLTAWERLGGGTGPGGAETPSALYRRLRRDMLQAEREVFVRLRDERRLDDEVLREVMAELDFEEAILERD</sequence>
<evidence type="ECO:0000256" key="1">
    <source>
        <dbReference type="ARBA" id="ARBA00004651"/>
    </source>
</evidence>
<accession>A0A931F3S3</accession>
<organism evidence="13 14">
    <name type="scientific">Nonomuraea cypriaca</name>
    <dbReference type="NCBI Taxonomy" id="1187855"/>
    <lineage>
        <taxon>Bacteria</taxon>
        <taxon>Bacillati</taxon>
        <taxon>Actinomycetota</taxon>
        <taxon>Actinomycetes</taxon>
        <taxon>Streptosporangiales</taxon>
        <taxon>Streptosporangiaceae</taxon>
        <taxon>Nonomuraea</taxon>
    </lineage>
</organism>
<proteinExistence type="inferred from homology"/>
<feature type="transmembrane region" description="Helical" evidence="10">
    <location>
        <begin position="267"/>
        <end position="288"/>
    </location>
</feature>
<dbReference type="GO" id="GO:0015385">
    <property type="term" value="F:sodium:proton antiporter activity"/>
    <property type="evidence" value="ECO:0007669"/>
    <property type="project" value="InterPro"/>
</dbReference>
<evidence type="ECO:0000259" key="12">
    <source>
        <dbReference type="Pfam" id="PF00999"/>
    </source>
</evidence>
<feature type="transmembrane region" description="Helical" evidence="10">
    <location>
        <begin position="216"/>
        <end position="246"/>
    </location>
</feature>
<feature type="transmembrane region" description="Helical" evidence="10">
    <location>
        <begin position="300"/>
        <end position="321"/>
    </location>
</feature>
<dbReference type="GO" id="GO:0098719">
    <property type="term" value="P:sodium ion import across plasma membrane"/>
    <property type="evidence" value="ECO:0007669"/>
    <property type="project" value="TreeGrafter"/>
</dbReference>